<dbReference type="EMBL" id="JACHVB010000060">
    <property type="protein sequence ID" value="MBC2596074.1"/>
    <property type="molecule type" value="Genomic_DNA"/>
</dbReference>
<dbReference type="AlphaFoldDB" id="A0A842HK80"/>
<sequence length="168" mass="18734">MKRLLSISLTCLLATFAAAQAKDFPQIDYVKSRHVEAETFKRISEYFDGKENQGDKIVLRTDPSVREGWYLVLMLDGDADQYPAGTRVGLKVLLPGQKEEVVKATSLPTPIPSSSEIWIGLTGKDEPANGKPPVAWMVVIYSPQGKVYSAYKSYLWEKPDEEAKPAQQ</sequence>
<organism evidence="2 3">
    <name type="scientific">Ruficoccus amylovorans</name>
    <dbReference type="NCBI Taxonomy" id="1804625"/>
    <lineage>
        <taxon>Bacteria</taxon>
        <taxon>Pseudomonadati</taxon>
        <taxon>Verrucomicrobiota</taxon>
        <taxon>Opitutia</taxon>
        <taxon>Puniceicoccales</taxon>
        <taxon>Cerasicoccaceae</taxon>
        <taxon>Ruficoccus</taxon>
    </lineage>
</organism>
<protein>
    <submittedName>
        <fullName evidence="2">Uncharacterized protein</fullName>
    </submittedName>
</protein>
<name>A0A842HK80_9BACT</name>
<evidence type="ECO:0000313" key="2">
    <source>
        <dbReference type="EMBL" id="MBC2596074.1"/>
    </source>
</evidence>
<keyword evidence="3" id="KW-1185">Reference proteome</keyword>
<evidence type="ECO:0000313" key="3">
    <source>
        <dbReference type="Proteomes" id="UP000546464"/>
    </source>
</evidence>
<evidence type="ECO:0000256" key="1">
    <source>
        <dbReference type="SAM" id="SignalP"/>
    </source>
</evidence>
<dbReference type="RefSeq" id="WP_185676990.1">
    <property type="nucleotide sequence ID" value="NZ_JACHVB010000060.1"/>
</dbReference>
<feature type="chain" id="PRO_5032286351" evidence="1">
    <location>
        <begin position="22"/>
        <end position="168"/>
    </location>
</feature>
<keyword evidence="1" id="KW-0732">Signal</keyword>
<gene>
    <name evidence="2" type="ORF">H5P28_17540</name>
</gene>
<dbReference type="Proteomes" id="UP000546464">
    <property type="component" value="Unassembled WGS sequence"/>
</dbReference>
<reference evidence="2 3" key="1">
    <citation type="submission" date="2020-07" db="EMBL/GenBank/DDBJ databases">
        <authorList>
            <person name="Feng X."/>
        </authorList>
    </citation>
    <scope>NUCLEOTIDE SEQUENCE [LARGE SCALE GENOMIC DNA]</scope>
    <source>
        <strain evidence="2 3">JCM31066</strain>
    </source>
</reference>
<feature type="signal peptide" evidence="1">
    <location>
        <begin position="1"/>
        <end position="21"/>
    </location>
</feature>
<accession>A0A842HK80</accession>
<comment type="caution">
    <text evidence="2">The sequence shown here is derived from an EMBL/GenBank/DDBJ whole genome shotgun (WGS) entry which is preliminary data.</text>
</comment>
<proteinExistence type="predicted"/>